<dbReference type="EMBL" id="JBDODL010007367">
    <property type="protein sequence ID" value="MES1923638.1"/>
    <property type="molecule type" value="Genomic_DNA"/>
</dbReference>
<dbReference type="Pfam" id="PF01916">
    <property type="entry name" value="DS"/>
    <property type="match status" value="1"/>
</dbReference>
<dbReference type="Proteomes" id="UP001439008">
    <property type="component" value="Unassembled WGS sequence"/>
</dbReference>
<dbReference type="PANTHER" id="PTHR11703:SF0">
    <property type="entry name" value="DEOXYHYPUSINE SYNTHASE"/>
    <property type="match status" value="1"/>
</dbReference>
<name>A0ABV2AVF1_9EUKA</name>
<evidence type="ECO:0000256" key="1">
    <source>
        <dbReference type="ARBA" id="ARBA00009892"/>
    </source>
</evidence>
<dbReference type="InterPro" id="IPR002773">
    <property type="entry name" value="Deoxyhypusine_synthase"/>
</dbReference>
<protein>
    <recommendedName>
        <fullName evidence="5">Deoxyhypusine synthase</fullName>
    </recommendedName>
</protein>
<dbReference type="InterPro" id="IPR029035">
    <property type="entry name" value="DHS-like_NAD/FAD-binding_dom"/>
</dbReference>
<keyword evidence="4" id="KW-1185">Reference proteome</keyword>
<evidence type="ECO:0000313" key="4">
    <source>
        <dbReference type="Proteomes" id="UP001439008"/>
    </source>
</evidence>
<keyword evidence="2" id="KW-0520">NAD</keyword>
<evidence type="ECO:0000256" key="2">
    <source>
        <dbReference type="ARBA" id="ARBA00023027"/>
    </source>
</evidence>
<evidence type="ECO:0008006" key="5">
    <source>
        <dbReference type="Google" id="ProtNLM"/>
    </source>
</evidence>
<reference evidence="3 4" key="1">
    <citation type="journal article" date="2024" name="BMC Biol.">
        <title>Comparative genomics of Ascetosporea gives new insight into the evolutionary basis for animal parasitism in Rhizaria.</title>
        <authorList>
            <person name="Hiltunen Thoren M."/>
            <person name="Onut-Brannstrom I."/>
            <person name="Alfjorden A."/>
            <person name="Peckova H."/>
            <person name="Swords F."/>
            <person name="Hooper C."/>
            <person name="Holzer A.S."/>
            <person name="Bass D."/>
            <person name="Burki F."/>
        </authorList>
    </citation>
    <scope>NUCLEOTIDE SEQUENCE [LARGE SCALE GENOMIC DNA]</scope>
    <source>
        <strain evidence="3">20-A016</strain>
    </source>
</reference>
<dbReference type="PANTHER" id="PTHR11703">
    <property type="entry name" value="DEOXYHYPUSINE SYNTHASE"/>
    <property type="match status" value="1"/>
</dbReference>
<sequence>MIILGGGLVKHQICNANLMRNGADFSVYVNTGIEYDGSDSGASPDEAISWGKIRGDSCKPVKVFGDATIIFPILVAMTFAKH</sequence>
<evidence type="ECO:0000313" key="3">
    <source>
        <dbReference type="EMBL" id="MES1923638.1"/>
    </source>
</evidence>
<comment type="caution">
    <text evidence="3">The sequence shown here is derived from an EMBL/GenBank/DDBJ whole genome shotgun (WGS) entry which is preliminary data.</text>
</comment>
<accession>A0ABV2AVF1</accession>
<dbReference type="InterPro" id="IPR036982">
    <property type="entry name" value="Deoxyhypusine_synthase_sf"/>
</dbReference>
<dbReference type="SUPFAM" id="SSF52467">
    <property type="entry name" value="DHS-like NAD/FAD-binding domain"/>
    <property type="match status" value="1"/>
</dbReference>
<comment type="similarity">
    <text evidence="1">Belongs to the deoxyhypusine synthase family.</text>
</comment>
<proteinExistence type="inferred from homology"/>
<dbReference type="Gene3D" id="3.40.910.10">
    <property type="entry name" value="Deoxyhypusine synthase"/>
    <property type="match status" value="1"/>
</dbReference>
<gene>
    <name evidence="3" type="ORF">MHBO_005255</name>
</gene>
<organism evidence="3 4">
    <name type="scientific">Bonamia ostreae</name>
    <dbReference type="NCBI Taxonomy" id="126728"/>
    <lineage>
        <taxon>Eukaryota</taxon>
        <taxon>Sar</taxon>
        <taxon>Rhizaria</taxon>
        <taxon>Endomyxa</taxon>
        <taxon>Ascetosporea</taxon>
        <taxon>Haplosporida</taxon>
        <taxon>Bonamia</taxon>
    </lineage>
</organism>